<keyword evidence="2" id="KW-1185">Reference proteome</keyword>
<sequence length="167" mass="18472">MNANPNTEANFQGRWVDIGVVTDLGTTEETIEWLDHVYADTSISKDSDSDEFQYNGSQYTITEEGHVTREAEFGIYPDSENADLQTLGLIDADGAELHNVRQEAVVFVIWPSADETDDTTAIKRVGENVRVQTGEESLSDGPYEFTFTLFIEGKYWFDGAAALNGGS</sequence>
<organism evidence="1 2">
    <name type="scientific">Haloterrigena gelatinilytica</name>
    <dbReference type="NCBI Taxonomy" id="2741724"/>
    <lineage>
        <taxon>Archaea</taxon>
        <taxon>Methanobacteriati</taxon>
        <taxon>Methanobacteriota</taxon>
        <taxon>Stenosarchaea group</taxon>
        <taxon>Halobacteria</taxon>
        <taxon>Halobacteriales</taxon>
        <taxon>Natrialbaceae</taxon>
        <taxon>Haloterrigena</taxon>
    </lineage>
</organism>
<reference evidence="1 2" key="1">
    <citation type="submission" date="2020-06" db="EMBL/GenBank/DDBJ databases">
        <title>Haloterrigena sp. nov., an extremely halophilic archaeon isolated from a saline sediment.</title>
        <authorList>
            <person name="Liu B.-B."/>
        </authorList>
    </citation>
    <scope>NUCLEOTIDE SEQUENCE [LARGE SCALE GENOMIC DNA]</scope>
    <source>
        <strain evidence="1 2">SYSU A558-1</strain>
    </source>
</reference>
<dbReference type="Proteomes" id="UP001016761">
    <property type="component" value="Unassembled WGS sequence"/>
</dbReference>
<dbReference type="EMBL" id="JABUQZ010000001">
    <property type="protein sequence ID" value="NUC71709.1"/>
    <property type="molecule type" value="Genomic_DNA"/>
</dbReference>
<proteinExistence type="predicted"/>
<evidence type="ECO:0000313" key="2">
    <source>
        <dbReference type="Proteomes" id="UP001016761"/>
    </source>
</evidence>
<comment type="caution">
    <text evidence="1">The sequence shown here is derived from an EMBL/GenBank/DDBJ whole genome shotgun (WGS) entry which is preliminary data.</text>
</comment>
<accession>A0ABX2L619</accession>
<protein>
    <submittedName>
        <fullName evidence="1">Uncharacterized protein</fullName>
    </submittedName>
</protein>
<dbReference type="RefSeq" id="WP_174679697.1">
    <property type="nucleotide sequence ID" value="NZ_JABUQZ010000001.1"/>
</dbReference>
<name>A0ABX2L619_9EURY</name>
<gene>
    <name evidence="1" type="ORF">HTZ84_05195</name>
</gene>
<evidence type="ECO:0000313" key="1">
    <source>
        <dbReference type="EMBL" id="NUC71709.1"/>
    </source>
</evidence>